<keyword evidence="2" id="KW-1185">Reference proteome</keyword>
<sequence length="53" mass="5885">MIVFREFVDLPRQARQQILGKIGGLAIELPESRCDRLQTVVRLYIAASGVADA</sequence>
<organism evidence="1 2">
    <name type="scientific">Chiloscyllium punctatum</name>
    <name type="common">Brownbanded bambooshark</name>
    <name type="synonym">Hemiscyllium punctatum</name>
    <dbReference type="NCBI Taxonomy" id="137246"/>
    <lineage>
        <taxon>Eukaryota</taxon>
        <taxon>Metazoa</taxon>
        <taxon>Chordata</taxon>
        <taxon>Craniata</taxon>
        <taxon>Vertebrata</taxon>
        <taxon>Chondrichthyes</taxon>
        <taxon>Elasmobranchii</taxon>
        <taxon>Galeomorphii</taxon>
        <taxon>Galeoidea</taxon>
        <taxon>Orectolobiformes</taxon>
        <taxon>Hemiscylliidae</taxon>
        <taxon>Chiloscyllium</taxon>
    </lineage>
</organism>
<name>A0A401U172_CHIPU</name>
<protein>
    <submittedName>
        <fullName evidence="1">Uncharacterized protein</fullName>
    </submittedName>
</protein>
<dbReference type="AlphaFoldDB" id="A0A401U172"/>
<comment type="caution">
    <text evidence="1">The sequence shown here is derived from an EMBL/GenBank/DDBJ whole genome shotgun (WGS) entry which is preliminary data.</text>
</comment>
<gene>
    <name evidence="1" type="ORF">chiPu_0032845</name>
</gene>
<proteinExistence type="predicted"/>
<evidence type="ECO:0000313" key="1">
    <source>
        <dbReference type="EMBL" id="GCC48647.1"/>
    </source>
</evidence>
<dbReference type="EMBL" id="BEZZ01247253">
    <property type="protein sequence ID" value="GCC48647.1"/>
    <property type="molecule type" value="Genomic_DNA"/>
</dbReference>
<reference evidence="1 2" key="1">
    <citation type="journal article" date="2018" name="Nat. Ecol. Evol.">
        <title>Shark genomes provide insights into elasmobranch evolution and the origin of vertebrates.</title>
        <authorList>
            <person name="Hara Y"/>
            <person name="Yamaguchi K"/>
            <person name="Onimaru K"/>
            <person name="Kadota M"/>
            <person name="Koyanagi M"/>
            <person name="Keeley SD"/>
            <person name="Tatsumi K"/>
            <person name="Tanaka K"/>
            <person name="Motone F"/>
            <person name="Kageyama Y"/>
            <person name="Nozu R"/>
            <person name="Adachi N"/>
            <person name="Nishimura O"/>
            <person name="Nakagawa R"/>
            <person name="Tanegashima C"/>
            <person name="Kiyatake I"/>
            <person name="Matsumoto R"/>
            <person name="Murakumo K"/>
            <person name="Nishida K"/>
            <person name="Terakita A"/>
            <person name="Kuratani S"/>
            <person name="Sato K"/>
            <person name="Hyodo S Kuraku.S."/>
        </authorList>
    </citation>
    <scope>NUCLEOTIDE SEQUENCE [LARGE SCALE GENOMIC DNA]</scope>
</reference>
<accession>A0A401U172</accession>
<dbReference type="Proteomes" id="UP000287033">
    <property type="component" value="Unassembled WGS sequence"/>
</dbReference>
<feature type="non-terminal residue" evidence="1">
    <location>
        <position position="53"/>
    </location>
</feature>
<evidence type="ECO:0000313" key="2">
    <source>
        <dbReference type="Proteomes" id="UP000287033"/>
    </source>
</evidence>